<dbReference type="EMBL" id="CAACYJ010000040">
    <property type="protein sequence ID" value="VFB22031.1"/>
    <property type="molecule type" value="Genomic_DNA"/>
</dbReference>
<organism evidence="1 2">
    <name type="scientific">Pseudomonas fragi</name>
    <dbReference type="NCBI Taxonomy" id="296"/>
    <lineage>
        <taxon>Bacteria</taxon>
        <taxon>Pseudomonadati</taxon>
        <taxon>Pseudomonadota</taxon>
        <taxon>Gammaproteobacteria</taxon>
        <taxon>Pseudomonadales</taxon>
        <taxon>Pseudomonadaceae</taxon>
        <taxon>Pseudomonas</taxon>
    </lineage>
</organism>
<name>A0A449IRG3_PSEFR</name>
<protein>
    <submittedName>
        <fullName evidence="1">Uncharacterized protein</fullName>
    </submittedName>
</protein>
<dbReference type="AlphaFoldDB" id="A0A449IRG3"/>
<proteinExistence type="predicted"/>
<gene>
    <name evidence="1" type="ORF">NCTC10754_04715</name>
</gene>
<reference evidence="1 2" key="1">
    <citation type="submission" date="2019-02" db="EMBL/GenBank/DDBJ databases">
        <authorList>
            <consortium name="Pathogen Informatics"/>
        </authorList>
    </citation>
    <scope>NUCLEOTIDE SEQUENCE [LARGE SCALE GENOMIC DNA]</scope>
    <source>
        <strain evidence="1 2">3012STDY7103891</strain>
    </source>
</reference>
<dbReference type="Proteomes" id="UP000330809">
    <property type="component" value="Unassembled WGS sequence"/>
</dbReference>
<accession>A0A449IRG3</accession>
<evidence type="ECO:0000313" key="2">
    <source>
        <dbReference type="Proteomes" id="UP000330809"/>
    </source>
</evidence>
<evidence type="ECO:0000313" key="1">
    <source>
        <dbReference type="EMBL" id="VFB22031.1"/>
    </source>
</evidence>
<sequence length="46" mass="5571">MGRTHVKYFVKRDEPLAMVRSLSSECKKAQRWSWALSYKFIVEPYF</sequence>